<evidence type="ECO:0000256" key="1">
    <source>
        <dbReference type="SAM" id="MobiDB-lite"/>
    </source>
</evidence>
<dbReference type="Proteomes" id="UP001648503">
    <property type="component" value="Unassembled WGS sequence"/>
</dbReference>
<feature type="domain" description="SEC7" evidence="2">
    <location>
        <begin position="310"/>
        <end position="501"/>
    </location>
</feature>
<name>A0ABQ8F6P6_9FUNG</name>
<feature type="compositionally biased region" description="Polar residues" evidence="1">
    <location>
        <begin position="1112"/>
        <end position="1125"/>
    </location>
</feature>
<evidence type="ECO:0000313" key="3">
    <source>
        <dbReference type="EMBL" id="KAH6591539.1"/>
    </source>
</evidence>
<dbReference type="SMART" id="SM00222">
    <property type="entry name" value="Sec7"/>
    <property type="match status" value="1"/>
</dbReference>
<feature type="region of interest" description="Disordered" evidence="1">
    <location>
        <begin position="247"/>
        <end position="283"/>
    </location>
</feature>
<dbReference type="Pfam" id="PF01369">
    <property type="entry name" value="Sec7"/>
    <property type="match status" value="1"/>
</dbReference>
<proteinExistence type="predicted"/>
<dbReference type="InterPro" id="IPR011993">
    <property type="entry name" value="PH-like_dom_sf"/>
</dbReference>
<dbReference type="Gene3D" id="1.10.1000.11">
    <property type="entry name" value="Arf Nucleotide-binding Site Opener,domain 2"/>
    <property type="match status" value="1"/>
</dbReference>
<dbReference type="InterPro" id="IPR000904">
    <property type="entry name" value="Sec7_dom"/>
</dbReference>
<dbReference type="InterPro" id="IPR041681">
    <property type="entry name" value="PH_9"/>
</dbReference>
<feature type="region of interest" description="Disordered" evidence="1">
    <location>
        <begin position="738"/>
        <end position="764"/>
    </location>
</feature>
<feature type="region of interest" description="Disordered" evidence="1">
    <location>
        <begin position="1109"/>
        <end position="1138"/>
    </location>
</feature>
<accession>A0ABQ8F6P6</accession>
<dbReference type="InterPro" id="IPR023394">
    <property type="entry name" value="Sec7_C_sf"/>
</dbReference>
<comment type="caution">
    <text evidence="3">The sequence shown here is derived from an EMBL/GenBank/DDBJ whole genome shotgun (WGS) entry which is preliminary data.</text>
</comment>
<dbReference type="SUPFAM" id="SSF50729">
    <property type="entry name" value="PH domain-like"/>
    <property type="match status" value="1"/>
</dbReference>
<reference evidence="3 4" key="1">
    <citation type="submission" date="2021-02" db="EMBL/GenBank/DDBJ databases">
        <title>Variation within the Batrachochytrium salamandrivorans European outbreak.</title>
        <authorList>
            <person name="Kelly M."/>
            <person name="Pasmans F."/>
            <person name="Shea T.P."/>
            <person name="Munoz J.F."/>
            <person name="Carranza S."/>
            <person name="Cuomo C.A."/>
            <person name="Martel A."/>
        </authorList>
    </citation>
    <scope>NUCLEOTIDE SEQUENCE [LARGE SCALE GENOMIC DNA]</scope>
    <source>
        <strain evidence="3 4">AMFP18/2</strain>
    </source>
</reference>
<organism evidence="3 4">
    <name type="scientific">Batrachochytrium salamandrivorans</name>
    <dbReference type="NCBI Taxonomy" id="1357716"/>
    <lineage>
        <taxon>Eukaryota</taxon>
        <taxon>Fungi</taxon>
        <taxon>Fungi incertae sedis</taxon>
        <taxon>Chytridiomycota</taxon>
        <taxon>Chytridiomycota incertae sedis</taxon>
        <taxon>Chytridiomycetes</taxon>
        <taxon>Rhizophydiales</taxon>
        <taxon>Rhizophydiales incertae sedis</taxon>
        <taxon>Batrachochytrium</taxon>
    </lineage>
</organism>
<dbReference type="SUPFAM" id="SSF48425">
    <property type="entry name" value="Sec7 domain"/>
    <property type="match status" value="1"/>
</dbReference>
<dbReference type="Gene3D" id="2.30.29.30">
    <property type="entry name" value="Pleckstrin-homology domain (PH domain)/Phosphotyrosine-binding domain (PTB)"/>
    <property type="match status" value="1"/>
</dbReference>
<dbReference type="InterPro" id="IPR035999">
    <property type="entry name" value="Sec7_dom_sf"/>
</dbReference>
<evidence type="ECO:0000313" key="4">
    <source>
        <dbReference type="Proteomes" id="UP001648503"/>
    </source>
</evidence>
<dbReference type="CDD" id="cd00171">
    <property type="entry name" value="Sec7"/>
    <property type="match status" value="1"/>
</dbReference>
<dbReference type="PANTHER" id="PTHR10663">
    <property type="entry name" value="GUANYL-NUCLEOTIDE EXCHANGE FACTOR"/>
    <property type="match status" value="1"/>
</dbReference>
<evidence type="ECO:0000259" key="2">
    <source>
        <dbReference type="PROSITE" id="PS50190"/>
    </source>
</evidence>
<protein>
    <recommendedName>
        <fullName evidence="2">SEC7 domain-containing protein</fullName>
    </recommendedName>
</protein>
<dbReference type="PROSITE" id="PS50190">
    <property type="entry name" value="SEC7"/>
    <property type="match status" value="1"/>
</dbReference>
<dbReference type="Pfam" id="PF15410">
    <property type="entry name" value="PH_9"/>
    <property type="match status" value="1"/>
</dbReference>
<dbReference type="PANTHER" id="PTHR10663:SF375">
    <property type="entry name" value="LD29171P"/>
    <property type="match status" value="1"/>
</dbReference>
<dbReference type="EMBL" id="JAFCIX010000405">
    <property type="protein sequence ID" value="KAH6591539.1"/>
    <property type="molecule type" value="Genomic_DNA"/>
</dbReference>
<sequence length="1177" mass="126807">MDVGKASVHNYTESDSPDSLITGIDVVAVTAVDSKTPSVFLLASTTIDPNSIDTNTEMTTAGTTSTDTTTTEMTAVPTTTTGSTTAESTTTGFTAVGTADPLQITSINIIPAHPSSTAALAMHSSSPSSVESDRVERIAMLIRQHKELHLNKSTGLAAIPGRSFSSSTLLSTGTTHALLSHPTCSAVLNIDSVANVLAIHPSLTPTSSTHLNGSVATTMHDSGSDANMVFLKAASVDEGHDVVNSTMSHAQSSLLPATDDPQHSLPTDSQIDAMENKSPQHHSSLPIPIHPPGVEPDIHSNDSLPIPSSLTDTLKQYKERHPVDVGRLLYNGMLPGCRPNDISLIIGKGDDYHRVVLESYMNSYDFSEVGLDEAFRQLCTKLYLAGETQMVDRILYQFSRRYWDCNISLQPMFRSVDIVYGILFSIVLLNTDVHIVNVGSNQSKRMSRRTFIKNTMELVDSMVLDTEKTRQEEPMDIEAVKRWKKVLDTLLRDLYTSILNNRIIQNASSLIDTNDESAHLSVQQSQSPTSTTLARDQSNWSLLSGQSVGSACVSSEQDRTSISSTGYFRRRTGLQHDRSSLLGFLRAATETSTSIGSGVFEVGTNLSPDWVSMNMRTPERMPIPAQPAHAAGIVLEGLLIRKHITEKGDMRAKNRRWSKLWCSLRVHADCGVQLIMARLASPRESETFLPSELSGRSVVAMDDAIWALSTPALALSPSSPSPISSPISGVATSIHPPSSLSSFSSPTLQTEPLRHRSGTLPSASASPIEFQCEKTDTPDSLATTDRRHSLDVAMLTSSEPPIRLSPREPEVISLLHAYCSTLQVAYSSTRAHVLTLKLSDGSEYFFQAPTAALATEWTRCINYWSACKSKEPMRGSMSSMEHGWTWIVWERKAWQAEGPTPVDEDMMGPLYFFQNLKLRSGSVDVPSRTSNVSVASSEACKSSSASIRSMTSNGSDGVGQGGGALASSSASFAGTISSGLSFGFLASRSAKLKSRPKPKISEWLAPSGFGHIISNLGESAQLVAMQRQVGLVKTDILEHLSFKEPMDKYFADSPGIHTKAIANWNRRLRYLELELQKYVTFVRALTDARGSRDKTTVLPGNVMAAMSESPLDETSTVVGPSQSTASGGSGGGGSSSSNDDTTFVALAMAISGSHGSMGAANRTLNAINEDDAMKSLV</sequence>
<gene>
    <name evidence="3" type="ORF">BASA50_008644</name>
</gene>
<keyword evidence="4" id="KW-1185">Reference proteome</keyword>